<name>A0A2P5CZR4_PARAD</name>
<organism evidence="5 6">
    <name type="scientific">Parasponia andersonii</name>
    <name type="common">Sponia andersonii</name>
    <dbReference type="NCBI Taxonomy" id="3476"/>
    <lineage>
        <taxon>Eukaryota</taxon>
        <taxon>Viridiplantae</taxon>
        <taxon>Streptophyta</taxon>
        <taxon>Embryophyta</taxon>
        <taxon>Tracheophyta</taxon>
        <taxon>Spermatophyta</taxon>
        <taxon>Magnoliopsida</taxon>
        <taxon>eudicotyledons</taxon>
        <taxon>Gunneridae</taxon>
        <taxon>Pentapetalae</taxon>
        <taxon>rosids</taxon>
        <taxon>fabids</taxon>
        <taxon>Rosales</taxon>
        <taxon>Cannabaceae</taxon>
        <taxon>Parasponia</taxon>
    </lineage>
</organism>
<dbReference type="GO" id="GO:0009691">
    <property type="term" value="P:cytokinin biosynthetic process"/>
    <property type="evidence" value="ECO:0007669"/>
    <property type="project" value="UniProtKB-KW"/>
</dbReference>
<dbReference type="InterPro" id="IPR006065">
    <property type="entry name" value="Glyco_hydro_41"/>
</dbReference>
<keyword evidence="3 5" id="KW-0378">Hydrolase</keyword>
<dbReference type="GO" id="GO:0008422">
    <property type="term" value="F:beta-glucosidase activity"/>
    <property type="evidence" value="ECO:0007669"/>
    <property type="project" value="InterPro"/>
</dbReference>
<evidence type="ECO:0000256" key="3">
    <source>
        <dbReference type="ARBA" id="ARBA00022801"/>
    </source>
</evidence>
<comment type="function">
    <text evidence="1">Hydrolyzes cytokinin glucosides thus liberating free cytokinins.</text>
</comment>
<keyword evidence="4" id="KW-0326">Glycosidase</keyword>
<keyword evidence="6" id="KW-1185">Reference proteome</keyword>
<proteinExistence type="predicted"/>
<dbReference type="AlphaFoldDB" id="A0A2P5CZR4"/>
<protein>
    <submittedName>
        <fullName evidence="5">Glycoside hydrolase</fullName>
    </submittedName>
</protein>
<dbReference type="Proteomes" id="UP000237105">
    <property type="component" value="Unassembled WGS sequence"/>
</dbReference>
<sequence>MESDLCTLFEKLHVKGIIESKEPTSHLKKVAIESSEAPLEIKPMDAREKNYQKGDGLLYLYLDYPTMMHCFYNNVLSYMRGRTLLTTMESDLCTLFEKLHVKGIIESKEPTSHLKKVAIESSEAPLEIKPMDAREKNYQKGDGLLYLYLDYPTMMHCFYNNVLSYMRGRTLLTTLPLTRRM</sequence>
<evidence type="ECO:0000256" key="1">
    <source>
        <dbReference type="ARBA" id="ARBA00002377"/>
    </source>
</evidence>
<dbReference type="EMBL" id="JXTB01000079">
    <property type="protein sequence ID" value="PON66534.1"/>
    <property type="molecule type" value="Genomic_DNA"/>
</dbReference>
<comment type="caution">
    <text evidence="5">The sequence shown here is derived from an EMBL/GenBank/DDBJ whole genome shotgun (WGS) entry which is preliminary data.</text>
</comment>
<evidence type="ECO:0000313" key="6">
    <source>
        <dbReference type="Proteomes" id="UP000237105"/>
    </source>
</evidence>
<evidence type="ECO:0000256" key="2">
    <source>
        <dbReference type="ARBA" id="ARBA00022712"/>
    </source>
</evidence>
<gene>
    <name evidence="5" type="ORF">PanWU01x14_109560</name>
</gene>
<reference evidence="6" key="1">
    <citation type="submission" date="2016-06" db="EMBL/GenBank/DDBJ databases">
        <title>Parallel loss of symbiosis genes in relatives of nitrogen-fixing non-legume Parasponia.</title>
        <authorList>
            <person name="Van Velzen R."/>
            <person name="Holmer R."/>
            <person name="Bu F."/>
            <person name="Rutten L."/>
            <person name="Van Zeijl A."/>
            <person name="Liu W."/>
            <person name="Santuari L."/>
            <person name="Cao Q."/>
            <person name="Sharma T."/>
            <person name="Shen D."/>
            <person name="Roswanjaya Y."/>
            <person name="Wardhani T."/>
            <person name="Kalhor M.S."/>
            <person name="Jansen J."/>
            <person name="Van den Hoogen J."/>
            <person name="Gungor B."/>
            <person name="Hartog M."/>
            <person name="Hontelez J."/>
            <person name="Verver J."/>
            <person name="Yang W.-C."/>
            <person name="Schijlen E."/>
            <person name="Repin R."/>
            <person name="Schilthuizen M."/>
            <person name="Schranz E."/>
            <person name="Heidstra R."/>
            <person name="Miyata K."/>
            <person name="Fedorova E."/>
            <person name="Kohlen W."/>
            <person name="Bisseling T."/>
            <person name="Smit S."/>
            <person name="Geurts R."/>
        </authorList>
    </citation>
    <scope>NUCLEOTIDE SEQUENCE [LARGE SCALE GENOMIC DNA]</scope>
    <source>
        <strain evidence="6">cv. WU1-14</strain>
    </source>
</reference>
<evidence type="ECO:0000313" key="5">
    <source>
        <dbReference type="EMBL" id="PON66534.1"/>
    </source>
</evidence>
<keyword evidence="2" id="KW-0203">Cytokinin biosynthesis</keyword>
<accession>A0A2P5CZR4</accession>
<dbReference type="PRINTS" id="PR00746">
    <property type="entry name" value="GLHYDRLASE41"/>
</dbReference>
<evidence type="ECO:0000256" key="4">
    <source>
        <dbReference type="ARBA" id="ARBA00023295"/>
    </source>
</evidence>
<dbReference type="GO" id="GO:0005975">
    <property type="term" value="P:carbohydrate metabolic process"/>
    <property type="evidence" value="ECO:0007669"/>
    <property type="project" value="InterPro"/>
</dbReference>